<dbReference type="EMBL" id="PDXD01000014">
    <property type="protein sequence ID" value="RYN75590.1"/>
    <property type="molecule type" value="Genomic_DNA"/>
</dbReference>
<dbReference type="VEuPathDB" id="FungiDB:CC77DRAFT_1012217"/>
<name>A0A4Q4NFE3_ALTAL</name>
<evidence type="ECO:0000313" key="3">
    <source>
        <dbReference type="Proteomes" id="UP000291422"/>
    </source>
</evidence>
<sequence>MAVLLGLPNEALLRIFHYLPKSVKHPKPQADILSLSLTCKRLAPLVREVLCTAPILALGNIHMFLDMLFKYPDLQPKIRSLTVEAEELSEMWTVLDGSIPARDAELLSRCVSHVQNLDLDREMKQGWIAILSHECEWPGDLLSLVLTLLPNLSSLYLGGTPLYHLTILEPVLEGVADPWPLNNHWNCIRIPTQISAKLTSLELPKDFYLPAGVSQFVSPELRTYFPELRHLILPSIAVKDTEPKDIIPPKVETLVLIDCRDHVHDWVGKVAPAEGTPLPELRSLSLYWGCAGWVFPPPYDNMRRLGITYVLDDDLVYEHVPEGPSWPLSELNHPWLYTRAELDAFSSGRHKEAMEKWTEVGLDAGDWEAGDWEAGDWEVDESEGEE</sequence>
<protein>
    <recommendedName>
        <fullName evidence="1">F-box domain-containing protein</fullName>
    </recommendedName>
</protein>
<accession>A0A4Q4NFE3</accession>
<evidence type="ECO:0000259" key="1">
    <source>
        <dbReference type="Pfam" id="PF12937"/>
    </source>
</evidence>
<dbReference type="Proteomes" id="UP000291422">
    <property type="component" value="Unassembled WGS sequence"/>
</dbReference>
<dbReference type="AlphaFoldDB" id="A0A4Q4NFE3"/>
<dbReference type="InterPro" id="IPR001810">
    <property type="entry name" value="F-box_dom"/>
</dbReference>
<gene>
    <name evidence="2" type="ORF">AA0117_g6273</name>
</gene>
<feature type="domain" description="F-box" evidence="1">
    <location>
        <begin position="6"/>
        <end position="46"/>
    </location>
</feature>
<proteinExistence type="predicted"/>
<evidence type="ECO:0000313" key="2">
    <source>
        <dbReference type="EMBL" id="RYN75590.1"/>
    </source>
</evidence>
<reference evidence="3" key="1">
    <citation type="journal article" date="2019" name="bioRxiv">
        <title>Genomics, evolutionary history and diagnostics of the Alternaria alternata species group including apple and Asian pear pathotypes.</title>
        <authorList>
            <person name="Armitage A.D."/>
            <person name="Cockerton H.M."/>
            <person name="Sreenivasaprasad S."/>
            <person name="Woodhall J.W."/>
            <person name="Lane C.R."/>
            <person name="Harrison R.J."/>
            <person name="Clarkson J.P."/>
        </authorList>
    </citation>
    <scope>NUCLEOTIDE SEQUENCE [LARGE SCALE GENOMIC DNA]</scope>
    <source>
        <strain evidence="3">FERA 1177</strain>
    </source>
</reference>
<dbReference type="Pfam" id="PF12937">
    <property type="entry name" value="F-box-like"/>
    <property type="match status" value="1"/>
</dbReference>
<comment type="caution">
    <text evidence="2">The sequence shown here is derived from an EMBL/GenBank/DDBJ whole genome shotgun (WGS) entry which is preliminary data.</text>
</comment>
<organism evidence="2 3">
    <name type="scientific">Alternaria alternata</name>
    <name type="common">Alternaria rot fungus</name>
    <name type="synonym">Torula alternata</name>
    <dbReference type="NCBI Taxonomy" id="5599"/>
    <lineage>
        <taxon>Eukaryota</taxon>
        <taxon>Fungi</taxon>
        <taxon>Dikarya</taxon>
        <taxon>Ascomycota</taxon>
        <taxon>Pezizomycotina</taxon>
        <taxon>Dothideomycetes</taxon>
        <taxon>Pleosporomycetidae</taxon>
        <taxon>Pleosporales</taxon>
        <taxon>Pleosporineae</taxon>
        <taxon>Pleosporaceae</taxon>
        <taxon>Alternaria</taxon>
        <taxon>Alternaria sect. Alternaria</taxon>
        <taxon>Alternaria alternata complex</taxon>
    </lineage>
</organism>
<dbReference type="CDD" id="cd09917">
    <property type="entry name" value="F-box_SF"/>
    <property type="match status" value="1"/>
</dbReference>